<dbReference type="STRING" id="100816.A0A175WFT4"/>
<dbReference type="Proteomes" id="UP000078237">
    <property type="component" value="Unassembled WGS sequence"/>
</dbReference>
<proteinExistence type="predicted"/>
<dbReference type="OrthoDB" id="4584116at2759"/>
<evidence type="ECO:0000313" key="1">
    <source>
        <dbReference type="EMBL" id="KXX82553.1"/>
    </source>
</evidence>
<sequence>MRADYAARELRLEQHVYEIRDGSDPDYEEFEEFEALLPELPRLDGYDAEYFYSIDLDLVDGAAITKAVTWGIEQGHANFQVVVLSVFEVALAEVSCYDDDEPFHTRETDRSRNPGWCAGTGAVSSSCGQTARGPHGDCENISLDSRHSSTSLRLPASRRAASKSAGIFPPELYHRILDFVDYDTWKTGLVVSLEFRSYCLSKFRLDDRMGVVDGPFVRLRHGKRLLSFGFEDMQTGKVIPMIRKLPHSLTTSEYNWMPAIGSNRTVLMLDTVVEFEPAEDVPVEADSDEEQG</sequence>
<dbReference type="AlphaFoldDB" id="A0A175WFT4"/>
<evidence type="ECO:0008006" key="3">
    <source>
        <dbReference type="Google" id="ProtNLM"/>
    </source>
</evidence>
<comment type="caution">
    <text evidence="1">The sequence shown here is derived from an EMBL/GenBank/DDBJ whole genome shotgun (WGS) entry which is preliminary data.</text>
</comment>
<keyword evidence="2" id="KW-1185">Reference proteome</keyword>
<name>A0A175WFT4_9PEZI</name>
<dbReference type="EMBL" id="LCTW02000012">
    <property type="protein sequence ID" value="KXX82553.1"/>
    <property type="molecule type" value="Genomic_DNA"/>
</dbReference>
<reference evidence="1 2" key="1">
    <citation type="journal article" date="2016" name="Genome Announc.">
        <title>Genome Sequence of Madurella mycetomatis mm55, Isolated from a Human Mycetoma Case in Sudan.</title>
        <authorList>
            <person name="Smit S."/>
            <person name="Derks M.F."/>
            <person name="Bervoets S."/>
            <person name="Fahal A."/>
            <person name="van Leeuwen W."/>
            <person name="van Belkum A."/>
            <person name="van de Sande W.W."/>
        </authorList>
    </citation>
    <scope>NUCLEOTIDE SEQUENCE [LARGE SCALE GENOMIC DNA]</scope>
    <source>
        <strain evidence="2">mm55</strain>
    </source>
</reference>
<evidence type="ECO:0000313" key="2">
    <source>
        <dbReference type="Proteomes" id="UP000078237"/>
    </source>
</evidence>
<gene>
    <name evidence="1" type="ORF">MMYC01_201190</name>
</gene>
<dbReference type="VEuPathDB" id="FungiDB:MMYC01_201190"/>
<accession>A0A175WFT4</accession>
<protein>
    <recommendedName>
        <fullName evidence="3">F-box domain-containing protein</fullName>
    </recommendedName>
</protein>
<organism evidence="1 2">
    <name type="scientific">Madurella mycetomatis</name>
    <dbReference type="NCBI Taxonomy" id="100816"/>
    <lineage>
        <taxon>Eukaryota</taxon>
        <taxon>Fungi</taxon>
        <taxon>Dikarya</taxon>
        <taxon>Ascomycota</taxon>
        <taxon>Pezizomycotina</taxon>
        <taxon>Sordariomycetes</taxon>
        <taxon>Sordariomycetidae</taxon>
        <taxon>Sordariales</taxon>
        <taxon>Sordariales incertae sedis</taxon>
        <taxon>Madurella</taxon>
    </lineage>
</organism>